<name>A0A177DW74_ALTAL</name>
<sequence length="389" mass="44842">MPGRWTCRPKLCLSPIRLSLRAQCRQSSAHVPGRILRGRDLGPTREDAHQTFRLRRDETAKELPLSPLLDPLVVDERSRFEQTKERPKFAEFTPFQKKLWMNPFAHALASPIRHCRAVQIVLPTAFLVSLNARPHPTTKDPWLLPVSLTTDKKHLGPPFRFLGRHLIAAYMGKRRAWERALYARMNEKYGGHNLRKMVWREDMPDFVLDVMRKRAVSKLSWNFGFRGRLIPVASPRTEDIEGVEDVSCVIIFRSLRTRADDLQDQADRITTELEKWSNYFTKSFEAKLDPHAALEVTHKAPNWYSGPVVSHLKPRVRYPELEFHTTVWRGKKVAVYSLTDLLGENKAQELIEGSHYAGERSVVIKAARHNVPVEILLMQLQAYIAQPGP</sequence>
<organism evidence="2 3">
    <name type="scientific">Alternaria alternata</name>
    <name type="common">Alternaria rot fungus</name>
    <name type="synonym">Torula alternata</name>
    <dbReference type="NCBI Taxonomy" id="5599"/>
    <lineage>
        <taxon>Eukaryota</taxon>
        <taxon>Fungi</taxon>
        <taxon>Dikarya</taxon>
        <taxon>Ascomycota</taxon>
        <taxon>Pezizomycotina</taxon>
        <taxon>Dothideomycetes</taxon>
        <taxon>Pleosporomycetidae</taxon>
        <taxon>Pleosporales</taxon>
        <taxon>Pleosporineae</taxon>
        <taxon>Pleosporaceae</taxon>
        <taxon>Alternaria</taxon>
        <taxon>Alternaria sect. Alternaria</taxon>
        <taxon>Alternaria alternata complex</taxon>
    </lineage>
</organism>
<evidence type="ECO:0000256" key="1">
    <source>
        <dbReference type="SAM" id="Coils"/>
    </source>
</evidence>
<dbReference type="OMA" id="SCVLIFR"/>
<keyword evidence="1" id="KW-0175">Coiled coil</keyword>
<proteinExistence type="predicted"/>
<dbReference type="GeneID" id="29119664"/>
<dbReference type="Proteomes" id="UP000077248">
    <property type="component" value="Unassembled WGS sequence"/>
</dbReference>
<feature type="coiled-coil region" evidence="1">
    <location>
        <begin position="252"/>
        <end position="279"/>
    </location>
</feature>
<dbReference type="EMBL" id="KV441472">
    <property type="protein sequence ID" value="OAG23933.1"/>
    <property type="molecule type" value="Genomic_DNA"/>
</dbReference>
<keyword evidence="3" id="KW-1185">Reference proteome</keyword>
<evidence type="ECO:0000313" key="3">
    <source>
        <dbReference type="Proteomes" id="UP000077248"/>
    </source>
</evidence>
<dbReference type="VEuPathDB" id="FungiDB:CC77DRAFT_928653"/>
<dbReference type="RefSeq" id="XP_018389354.1">
    <property type="nucleotide sequence ID" value="XM_018534070.1"/>
</dbReference>
<reference evidence="2 3" key="1">
    <citation type="submission" date="2016-05" db="EMBL/GenBank/DDBJ databases">
        <title>Comparative analysis of secretome profiles of manganese(II)-oxidizing ascomycete fungi.</title>
        <authorList>
            <consortium name="DOE Joint Genome Institute"/>
            <person name="Zeiner C.A."/>
            <person name="Purvine S.O."/>
            <person name="Zink E.M."/>
            <person name="Wu S."/>
            <person name="Pasa-Tolic L."/>
            <person name="Chaput D.L."/>
            <person name="Haridas S."/>
            <person name="Grigoriev I.V."/>
            <person name="Santelli C.M."/>
            <person name="Hansel C.M."/>
        </authorList>
    </citation>
    <scope>NUCLEOTIDE SEQUENCE [LARGE SCALE GENOMIC DNA]</scope>
    <source>
        <strain evidence="2 3">SRC1lrK2f</strain>
    </source>
</reference>
<gene>
    <name evidence="2" type="ORF">CC77DRAFT_928653</name>
</gene>
<accession>A0A177DW74</accession>
<dbReference type="KEGG" id="aalt:CC77DRAFT_928653"/>
<protein>
    <submittedName>
        <fullName evidence="2">Uncharacterized protein</fullName>
    </submittedName>
</protein>
<dbReference type="AlphaFoldDB" id="A0A177DW74"/>
<evidence type="ECO:0000313" key="2">
    <source>
        <dbReference type="EMBL" id="OAG23933.1"/>
    </source>
</evidence>